<dbReference type="PANTHER" id="PTHR13833:SF71">
    <property type="entry name" value="NHL DOMAIN-CONTAINING PROTEIN"/>
    <property type="match status" value="1"/>
</dbReference>
<dbReference type="RefSeq" id="WP_096356040.1">
    <property type="nucleotide sequence ID" value="NZ_AP017313.1"/>
</dbReference>
<evidence type="ECO:0000259" key="2">
    <source>
        <dbReference type="Pfam" id="PF01833"/>
    </source>
</evidence>
<dbReference type="InterPro" id="IPR013783">
    <property type="entry name" value="Ig-like_fold"/>
</dbReference>
<dbReference type="PANTHER" id="PTHR13833">
    <property type="match status" value="1"/>
</dbReference>
<sequence length="416" mass="43330">MKFHVKSLLLMFGLLILLFAISCSKKAQDVPGSQNNLSITGISKSSGAYNANIIITGTGFSTDPAANKVTFNGKPGTVTAATTTSLTATVPKGAGTGKVGLTVGSNTVVGPAFTYVYTATVSTLAGSGRDTVVDGTGVNASFHGMWAIASDSKGNIYAPDPQANVIRKVTPAGVVTTFAGSGQLGYADGKGRAASFGTPQGVVVDSADNVFVTDCYYKSIRKITPDGTVTTLVNKNGTFVLMEAFTIDEHNNMYLADFNTLYKITPGGVVSPLVGVYGPVLGLAVDHNGVVYRSGGTGIFSINMAGGSLRIYAGNEQGTGYADGPAQLAKFYYPSGLVFDKAGNLFVADTDNWLVREITTDGNVITVAGKQPIGYPPIDGPASVATFYAPFGITIDPQGNLYIQDELHEIRKITFE</sequence>
<dbReference type="SUPFAM" id="SSF81296">
    <property type="entry name" value="E set domains"/>
    <property type="match status" value="1"/>
</dbReference>
<dbReference type="InterPro" id="IPR011042">
    <property type="entry name" value="6-blade_b-propeller_TolB-like"/>
</dbReference>
<keyword evidence="1" id="KW-0732">Signal</keyword>
<dbReference type="InterPro" id="IPR014756">
    <property type="entry name" value="Ig_E-set"/>
</dbReference>
<evidence type="ECO:0000256" key="1">
    <source>
        <dbReference type="SAM" id="SignalP"/>
    </source>
</evidence>
<evidence type="ECO:0000313" key="4">
    <source>
        <dbReference type="Proteomes" id="UP000539265"/>
    </source>
</evidence>
<dbReference type="SUPFAM" id="SSF101898">
    <property type="entry name" value="NHL repeat"/>
    <property type="match status" value="1"/>
</dbReference>
<protein>
    <recommendedName>
        <fullName evidence="2">IPT/TIG domain-containing protein</fullName>
    </recommendedName>
</protein>
<organism evidence="3 4">
    <name type="scientific">Mucilaginibacter gotjawali</name>
    <dbReference type="NCBI Taxonomy" id="1550579"/>
    <lineage>
        <taxon>Bacteria</taxon>
        <taxon>Pseudomonadati</taxon>
        <taxon>Bacteroidota</taxon>
        <taxon>Sphingobacteriia</taxon>
        <taxon>Sphingobacteriales</taxon>
        <taxon>Sphingobacteriaceae</taxon>
        <taxon>Mucilaginibacter</taxon>
    </lineage>
</organism>
<reference evidence="3" key="1">
    <citation type="submission" date="2020-08" db="EMBL/GenBank/DDBJ databases">
        <title>Genomic Encyclopedia of Type Strains, Phase III (KMG-III): the genomes of soil and plant-associated and newly described type strains.</title>
        <authorList>
            <person name="Whitman W."/>
        </authorList>
    </citation>
    <scope>NUCLEOTIDE SEQUENCE [LARGE SCALE GENOMIC DNA]</scope>
    <source>
        <strain evidence="3">CECT 8628</strain>
    </source>
</reference>
<dbReference type="Gene3D" id="2.60.40.10">
    <property type="entry name" value="Immunoglobulins"/>
    <property type="match status" value="1"/>
</dbReference>
<dbReference type="InterPro" id="IPR002909">
    <property type="entry name" value="IPT_dom"/>
</dbReference>
<evidence type="ECO:0000313" key="3">
    <source>
        <dbReference type="EMBL" id="MBB3056766.1"/>
    </source>
</evidence>
<feature type="chain" id="PRO_5032672716" description="IPT/TIG domain-containing protein" evidence="1">
    <location>
        <begin position="28"/>
        <end position="416"/>
    </location>
</feature>
<comment type="caution">
    <text evidence="3">The sequence shown here is derived from an EMBL/GenBank/DDBJ whole genome shotgun (WGS) entry which is preliminary data.</text>
</comment>
<gene>
    <name evidence="3" type="ORF">FHS11_003192</name>
</gene>
<dbReference type="OrthoDB" id="791543at2"/>
<feature type="signal peptide" evidence="1">
    <location>
        <begin position="1"/>
        <end position="27"/>
    </location>
</feature>
<feature type="domain" description="IPT/TIG" evidence="2">
    <location>
        <begin position="38"/>
        <end position="113"/>
    </location>
</feature>
<accession>A0A839SG37</accession>
<dbReference type="AlphaFoldDB" id="A0A839SG37"/>
<dbReference type="PROSITE" id="PS51257">
    <property type="entry name" value="PROKAR_LIPOPROTEIN"/>
    <property type="match status" value="1"/>
</dbReference>
<proteinExistence type="predicted"/>
<dbReference type="Gene3D" id="2.120.10.30">
    <property type="entry name" value="TolB, C-terminal domain"/>
    <property type="match status" value="3"/>
</dbReference>
<dbReference type="Pfam" id="PF01833">
    <property type="entry name" value="TIG"/>
    <property type="match status" value="1"/>
</dbReference>
<keyword evidence="4" id="KW-1185">Reference proteome</keyword>
<dbReference type="Proteomes" id="UP000539265">
    <property type="component" value="Unassembled WGS sequence"/>
</dbReference>
<name>A0A839SG37_9SPHI</name>
<dbReference type="EMBL" id="JACHWX010000009">
    <property type="protein sequence ID" value="MBB3056766.1"/>
    <property type="molecule type" value="Genomic_DNA"/>
</dbReference>